<sequence length="358" mass="42503">MVNEGKIKPSDMLFHLITGIQKWQNNFGVIPDELYKGMLMFIQLSSELNTDPPVDLYHLMQILHKPSQEWGISDLKNDYPEQAPLLDKFVGLVADTDEFLNRFISPQDAEQQHMYDILKYCRDESRSLQAEYTMIRSFLSDPEHAVIAARELSQFVDAFQDPDLVNLIRSCYQEVTKDLSNYRKCPHCGWTMEYRNDRWRCNKEDVCHLLVDMEVLEPFLFGKQRVFRLTPGIQRFVLLPGMSELRMAERLRKKGYEVDLYPNIDTFDLSVKQNGHEFFLDVKDFKDPQTLANYFNDQSASYLEKYLDQCFIVVPQYRDLLFRDYKKRSQMHLNDTAKQYIRIIMENEVDQRLQEVFF</sequence>
<accession>A0A6N8F382</accession>
<organism evidence="2 3">
    <name type="scientific">Paenibacillus macerans</name>
    <name type="common">Bacillus macerans</name>
    <dbReference type="NCBI Taxonomy" id="44252"/>
    <lineage>
        <taxon>Bacteria</taxon>
        <taxon>Bacillati</taxon>
        <taxon>Bacillota</taxon>
        <taxon>Bacilli</taxon>
        <taxon>Bacillales</taxon>
        <taxon>Paenibacillaceae</taxon>
        <taxon>Paenibacillus</taxon>
    </lineage>
</organism>
<protein>
    <recommendedName>
        <fullName evidence="1">REase associating with pPIWI RE domain-containing protein</fullName>
    </recommendedName>
</protein>
<feature type="domain" description="REase associating with pPIWI RE" evidence="1">
    <location>
        <begin position="241"/>
        <end position="354"/>
    </location>
</feature>
<dbReference type="RefSeq" id="WP_155620903.1">
    <property type="nucleotide sequence ID" value="NZ_CP086393.1"/>
</dbReference>
<evidence type="ECO:0000313" key="2">
    <source>
        <dbReference type="EMBL" id="MUG25198.1"/>
    </source>
</evidence>
<dbReference type="InterPro" id="IPR040828">
    <property type="entry name" value="pPIWI_RE_REase"/>
</dbReference>
<dbReference type="AlphaFoldDB" id="A0A6N8F382"/>
<dbReference type="EMBL" id="WNZZ01000022">
    <property type="protein sequence ID" value="MUG25198.1"/>
    <property type="molecule type" value="Genomic_DNA"/>
</dbReference>
<name>A0A6N8F382_PAEMA</name>
<dbReference type="Proteomes" id="UP000442469">
    <property type="component" value="Unassembled WGS sequence"/>
</dbReference>
<proteinExistence type="predicted"/>
<comment type="caution">
    <text evidence="2">The sequence shown here is derived from an EMBL/GenBank/DDBJ whole genome shotgun (WGS) entry which is preliminary data.</text>
</comment>
<gene>
    <name evidence="2" type="ORF">GNQ08_22790</name>
</gene>
<evidence type="ECO:0000313" key="3">
    <source>
        <dbReference type="Proteomes" id="UP000442469"/>
    </source>
</evidence>
<evidence type="ECO:0000259" key="1">
    <source>
        <dbReference type="Pfam" id="PF18154"/>
    </source>
</evidence>
<dbReference type="Pfam" id="PF18154">
    <property type="entry name" value="pPIWI_RE_REase"/>
    <property type="match status" value="1"/>
</dbReference>
<reference evidence="2 3" key="1">
    <citation type="submission" date="2019-11" db="EMBL/GenBank/DDBJ databases">
        <title>Draft genome sequences of five Paenibacillus species of dairy origin.</title>
        <authorList>
            <person name="Olajide A.M."/>
            <person name="Chen S."/>
            <person name="Lapointe G."/>
        </authorList>
    </citation>
    <scope>NUCLEOTIDE SEQUENCE [LARGE SCALE GENOMIC DNA]</scope>
    <source>
        <strain evidence="2 3">3CT49</strain>
    </source>
</reference>